<dbReference type="AlphaFoldDB" id="A0AAV3QA84"/>
<keyword evidence="3" id="KW-1185">Reference proteome</keyword>
<comment type="caution">
    <text evidence="2">The sequence shown here is derived from an EMBL/GenBank/DDBJ whole genome shotgun (WGS) entry which is preliminary data.</text>
</comment>
<gene>
    <name evidence="2" type="ORF">LIER_17394</name>
</gene>
<accession>A0AAV3QA84</accession>
<dbReference type="Proteomes" id="UP001454036">
    <property type="component" value="Unassembled WGS sequence"/>
</dbReference>
<name>A0AAV3QA84_LITER</name>
<protein>
    <recommendedName>
        <fullName evidence="1">Reverse transcriptase Ty1/copia-type domain-containing protein</fullName>
    </recommendedName>
</protein>
<sequence length="92" mass="10874">MGEHGFTKTLIDHRVFIKRLSDDDLVILLLYVDDMLIVGKNMNTIKELKCQLSKAFEMKDLWSARYILGMEIKRDRARRRLITRKIYSQSLG</sequence>
<evidence type="ECO:0000313" key="2">
    <source>
        <dbReference type="EMBL" id="GAA0160964.1"/>
    </source>
</evidence>
<organism evidence="2 3">
    <name type="scientific">Lithospermum erythrorhizon</name>
    <name type="common">Purple gromwell</name>
    <name type="synonym">Lithospermum officinale var. erythrorhizon</name>
    <dbReference type="NCBI Taxonomy" id="34254"/>
    <lineage>
        <taxon>Eukaryota</taxon>
        <taxon>Viridiplantae</taxon>
        <taxon>Streptophyta</taxon>
        <taxon>Embryophyta</taxon>
        <taxon>Tracheophyta</taxon>
        <taxon>Spermatophyta</taxon>
        <taxon>Magnoliopsida</taxon>
        <taxon>eudicotyledons</taxon>
        <taxon>Gunneridae</taxon>
        <taxon>Pentapetalae</taxon>
        <taxon>asterids</taxon>
        <taxon>lamiids</taxon>
        <taxon>Boraginales</taxon>
        <taxon>Boraginaceae</taxon>
        <taxon>Boraginoideae</taxon>
        <taxon>Lithospermeae</taxon>
        <taxon>Lithospermum</taxon>
    </lineage>
</organism>
<proteinExistence type="predicted"/>
<dbReference type="Pfam" id="PF07727">
    <property type="entry name" value="RVT_2"/>
    <property type="match status" value="1"/>
</dbReference>
<dbReference type="InterPro" id="IPR013103">
    <property type="entry name" value="RVT_2"/>
</dbReference>
<feature type="domain" description="Reverse transcriptase Ty1/copia-type" evidence="1">
    <location>
        <begin position="3"/>
        <end position="83"/>
    </location>
</feature>
<dbReference type="EMBL" id="BAABME010004042">
    <property type="protein sequence ID" value="GAA0160964.1"/>
    <property type="molecule type" value="Genomic_DNA"/>
</dbReference>
<evidence type="ECO:0000259" key="1">
    <source>
        <dbReference type="Pfam" id="PF07727"/>
    </source>
</evidence>
<reference evidence="2 3" key="1">
    <citation type="submission" date="2024-01" db="EMBL/GenBank/DDBJ databases">
        <title>The complete chloroplast genome sequence of Lithospermum erythrorhizon: insights into the phylogenetic relationship among Boraginaceae species and the maternal lineages of purple gromwells.</title>
        <authorList>
            <person name="Okada T."/>
            <person name="Watanabe K."/>
        </authorList>
    </citation>
    <scope>NUCLEOTIDE SEQUENCE [LARGE SCALE GENOMIC DNA]</scope>
</reference>
<evidence type="ECO:0000313" key="3">
    <source>
        <dbReference type="Proteomes" id="UP001454036"/>
    </source>
</evidence>